<sequence length="117" mass="13336">MFPQYPQTQQGTRSRLTPKDGKGVRRSRSAGEHSRRTLTHVHVRIFTLRLIIDIVVEIETETPSSGRELQEGAPTLVKYCHDKGGAGGAIKLERRRRHCCHCENEDASTHGVKWTRY</sequence>
<evidence type="ECO:0000313" key="1">
    <source>
        <dbReference type="EMBL" id="KAJ8008289.1"/>
    </source>
</evidence>
<dbReference type="Proteomes" id="UP001157502">
    <property type="component" value="Chromosome 8"/>
</dbReference>
<dbReference type="EMBL" id="CM055735">
    <property type="protein sequence ID" value="KAJ8008289.1"/>
    <property type="molecule type" value="Genomic_DNA"/>
</dbReference>
<reference evidence="1" key="1">
    <citation type="submission" date="2021-05" db="EMBL/GenBank/DDBJ databases">
        <authorList>
            <person name="Pan Q."/>
            <person name="Jouanno E."/>
            <person name="Zahm M."/>
            <person name="Klopp C."/>
            <person name="Cabau C."/>
            <person name="Louis A."/>
            <person name="Berthelot C."/>
            <person name="Parey E."/>
            <person name="Roest Crollius H."/>
            <person name="Montfort J."/>
            <person name="Robinson-Rechavi M."/>
            <person name="Bouchez O."/>
            <person name="Lampietro C."/>
            <person name="Lopez Roques C."/>
            <person name="Donnadieu C."/>
            <person name="Postlethwait J."/>
            <person name="Bobe J."/>
            <person name="Dillon D."/>
            <person name="Chandos A."/>
            <person name="von Hippel F."/>
            <person name="Guiguen Y."/>
        </authorList>
    </citation>
    <scope>NUCLEOTIDE SEQUENCE</scope>
    <source>
        <strain evidence="1">YG-Jan2019</strain>
    </source>
</reference>
<evidence type="ECO:0000313" key="2">
    <source>
        <dbReference type="Proteomes" id="UP001157502"/>
    </source>
</evidence>
<proteinExistence type="predicted"/>
<name>A0ACC2GX56_DALPE</name>
<gene>
    <name evidence="1" type="ORF">DPEC_G00103280</name>
</gene>
<accession>A0ACC2GX56</accession>
<comment type="caution">
    <text evidence="1">The sequence shown here is derived from an EMBL/GenBank/DDBJ whole genome shotgun (WGS) entry which is preliminary data.</text>
</comment>
<organism evidence="1 2">
    <name type="scientific">Dallia pectoralis</name>
    <name type="common">Alaska blackfish</name>
    <dbReference type="NCBI Taxonomy" id="75939"/>
    <lineage>
        <taxon>Eukaryota</taxon>
        <taxon>Metazoa</taxon>
        <taxon>Chordata</taxon>
        <taxon>Craniata</taxon>
        <taxon>Vertebrata</taxon>
        <taxon>Euteleostomi</taxon>
        <taxon>Actinopterygii</taxon>
        <taxon>Neopterygii</taxon>
        <taxon>Teleostei</taxon>
        <taxon>Protacanthopterygii</taxon>
        <taxon>Esociformes</taxon>
        <taxon>Umbridae</taxon>
        <taxon>Dallia</taxon>
    </lineage>
</organism>
<protein>
    <submittedName>
        <fullName evidence="1">Uncharacterized protein</fullName>
    </submittedName>
</protein>
<keyword evidence="2" id="KW-1185">Reference proteome</keyword>